<dbReference type="AlphaFoldDB" id="E4RMC9"/>
<dbReference type="PANTHER" id="PTHR45833:SF1">
    <property type="entry name" value="METHIONINE SYNTHASE"/>
    <property type="match status" value="1"/>
</dbReference>
<gene>
    <name evidence="6" type="ordered locus">Halsa_1017</name>
</gene>
<dbReference type="PROSITE" id="PS51337">
    <property type="entry name" value="B12_BINDING_NTER"/>
    <property type="match status" value="1"/>
</dbReference>
<dbReference type="eggNOG" id="COG5012">
    <property type="taxonomic scope" value="Bacteria"/>
</dbReference>
<dbReference type="SMART" id="SM01018">
    <property type="entry name" value="B12-binding_2"/>
    <property type="match status" value="1"/>
</dbReference>
<evidence type="ECO:0000313" key="6">
    <source>
        <dbReference type="EMBL" id="ADQ14460.1"/>
    </source>
</evidence>
<dbReference type="Pfam" id="PF02310">
    <property type="entry name" value="B12-binding"/>
    <property type="match status" value="1"/>
</dbReference>
<evidence type="ECO:0000259" key="5">
    <source>
        <dbReference type="PROSITE" id="PS51337"/>
    </source>
</evidence>
<feature type="domain" description="B12-binding" evidence="4">
    <location>
        <begin position="88"/>
        <end position="214"/>
    </location>
</feature>
<dbReference type="EMBL" id="CP002304">
    <property type="protein sequence ID" value="ADQ14460.1"/>
    <property type="molecule type" value="Genomic_DNA"/>
</dbReference>
<comment type="similarity">
    <text evidence="1">Belongs to the methylamine corrinoid protein family.</text>
</comment>
<keyword evidence="7" id="KW-1185">Reference proteome</keyword>
<dbReference type="InterPro" id="IPR003759">
    <property type="entry name" value="Cbl-bd_cap"/>
</dbReference>
<evidence type="ECO:0000256" key="1">
    <source>
        <dbReference type="ARBA" id="ARBA00010854"/>
    </source>
</evidence>
<evidence type="ECO:0000256" key="3">
    <source>
        <dbReference type="ARBA" id="ARBA00023285"/>
    </source>
</evidence>
<protein>
    <submittedName>
        <fullName evidence="6">Cobalamin B12-binding domain protein</fullName>
    </submittedName>
</protein>
<organism evidence="6 7">
    <name type="scientific">Halanaerobium hydrogeniformans</name>
    <name type="common">Halanaerobium sp. (strain sapolanicus)</name>
    <dbReference type="NCBI Taxonomy" id="656519"/>
    <lineage>
        <taxon>Bacteria</taxon>
        <taxon>Bacillati</taxon>
        <taxon>Bacillota</taxon>
        <taxon>Clostridia</taxon>
        <taxon>Halanaerobiales</taxon>
        <taxon>Halanaerobiaceae</taxon>
        <taxon>Halanaerobium</taxon>
    </lineage>
</organism>
<reference evidence="6 7" key="2">
    <citation type="journal article" date="2011" name="J. Bacteriol.">
        <title>Complete Genome Sequence of the Haloalkaliphilic, Hydrogen Producing Halanaerobium hydrogenoformans.</title>
        <authorList>
            <person name="Brown S.D."/>
            <person name="Begemann M.B."/>
            <person name="Mormile M.R."/>
            <person name="Wall J.D."/>
            <person name="Han C.S."/>
            <person name="Goodwin L.A."/>
            <person name="Pitluck S."/>
            <person name="Land M.L."/>
            <person name="Hauser L.J."/>
            <person name="Elias D.A."/>
        </authorList>
    </citation>
    <scope>NUCLEOTIDE SEQUENCE [LARGE SCALE GENOMIC DNA]</scope>
    <source>
        <strain evidence="7">sapolanicus</strain>
    </source>
</reference>
<dbReference type="FunFam" id="3.40.50.280:FF:000003">
    <property type="entry name" value="Dimethylamine methyltransferase corrinoid protein"/>
    <property type="match status" value="1"/>
</dbReference>
<dbReference type="SUPFAM" id="SSF52242">
    <property type="entry name" value="Cobalamin (vitamin B12)-binding domain"/>
    <property type="match status" value="1"/>
</dbReference>
<keyword evidence="3" id="KW-0170">Cobalt</keyword>
<dbReference type="GO" id="GO:0050667">
    <property type="term" value="P:homocysteine metabolic process"/>
    <property type="evidence" value="ECO:0007669"/>
    <property type="project" value="TreeGrafter"/>
</dbReference>
<dbReference type="KEGG" id="has:Halsa_1017"/>
<dbReference type="InterPro" id="IPR036724">
    <property type="entry name" value="Cobalamin-bd_sf"/>
</dbReference>
<proteinExistence type="inferred from homology"/>
<keyword evidence="2" id="KW-0479">Metal-binding</keyword>
<dbReference type="PANTHER" id="PTHR45833">
    <property type="entry name" value="METHIONINE SYNTHASE"/>
    <property type="match status" value="1"/>
</dbReference>
<dbReference type="InterPro" id="IPR036594">
    <property type="entry name" value="Meth_synthase_dom"/>
</dbReference>
<dbReference type="HOGENOM" id="CLU_082102_2_0_9"/>
<dbReference type="OrthoDB" id="9783599at2"/>
<evidence type="ECO:0000256" key="2">
    <source>
        <dbReference type="ARBA" id="ARBA00022723"/>
    </source>
</evidence>
<dbReference type="PROSITE" id="PS51332">
    <property type="entry name" value="B12_BINDING"/>
    <property type="match status" value="1"/>
</dbReference>
<name>E4RMC9_HALHG</name>
<dbReference type="GO" id="GO:0031419">
    <property type="term" value="F:cobalamin binding"/>
    <property type="evidence" value="ECO:0007669"/>
    <property type="project" value="InterPro"/>
</dbReference>
<evidence type="ECO:0000313" key="7">
    <source>
        <dbReference type="Proteomes" id="UP000007434"/>
    </source>
</evidence>
<dbReference type="RefSeq" id="WP_013405550.1">
    <property type="nucleotide sequence ID" value="NC_014654.1"/>
</dbReference>
<dbReference type="SUPFAM" id="SSF47644">
    <property type="entry name" value="Methionine synthase domain"/>
    <property type="match status" value="1"/>
</dbReference>
<feature type="domain" description="B12-binding N-terminal" evidence="5">
    <location>
        <begin position="1"/>
        <end position="88"/>
    </location>
</feature>
<dbReference type="STRING" id="656519.Halsa_1017"/>
<evidence type="ECO:0000259" key="4">
    <source>
        <dbReference type="PROSITE" id="PS51332"/>
    </source>
</evidence>
<dbReference type="Pfam" id="PF02607">
    <property type="entry name" value="B12-binding_2"/>
    <property type="match status" value="1"/>
</dbReference>
<dbReference type="InterPro" id="IPR006158">
    <property type="entry name" value="Cobalamin-bd"/>
</dbReference>
<dbReference type="Proteomes" id="UP000007434">
    <property type="component" value="Chromosome"/>
</dbReference>
<dbReference type="GO" id="GO:0046653">
    <property type="term" value="P:tetrahydrofolate metabolic process"/>
    <property type="evidence" value="ECO:0007669"/>
    <property type="project" value="TreeGrafter"/>
</dbReference>
<dbReference type="GO" id="GO:0008705">
    <property type="term" value="F:methionine synthase activity"/>
    <property type="evidence" value="ECO:0007669"/>
    <property type="project" value="TreeGrafter"/>
</dbReference>
<accession>E4RMC9</accession>
<dbReference type="Gene3D" id="3.40.50.280">
    <property type="entry name" value="Cobalamin-binding domain"/>
    <property type="match status" value="1"/>
</dbReference>
<reference evidence="6 7" key="1">
    <citation type="submission" date="2010-11" db="EMBL/GenBank/DDBJ databases">
        <title>Complete sequence of Halanaerobium sp. sapolanicus.</title>
        <authorList>
            <consortium name="US DOE Joint Genome Institute"/>
            <person name="Lucas S."/>
            <person name="Copeland A."/>
            <person name="Lapidus A."/>
            <person name="Cheng J.-F."/>
            <person name="Bruce D."/>
            <person name="Goodwin L."/>
            <person name="Pitluck S."/>
            <person name="Davenport K."/>
            <person name="Detter J.C."/>
            <person name="Han C."/>
            <person name="Tapia R."/>
            <person name="Land M."/>
            <person name="Hauser L."/>
            <person name="Jeffries C."/>
            <person name="Kyrpides N."/>
            <person name="Ivanova N."/>
            <person name="Mikhailova N."/>
            <person name="Begemann M.B."/>
            <person name="Mormile M.R."/>
            <person name="Wall J.D."/>
            <person name="Elias D.A."/>
            <person name="Woyke T."/>
        </authorList>
    </citation>
    <scope>NUCLEOTIDE SEQUENCE [LARGE SCALE GENOMIC DNA]</scope>
    <source>
        <strain evidence="7">sapolanicus</strain>
    </source>
</reference>
<dbReference type="GO" id="GO:0005829">
    <property type="term" value="C:cytosol"/>
    <property type="evidence" value="ECO:0007669"/>
    <property type="project" value="TreeGrafter"/>
</dbReference>
<sequence length="214" mass="23979">METFNTLSINLQKGNIKKTKNIIINALKEGYKPEELLNKGLLPAMEIIAEKFRKDDIFIPEVLISARAMNAALKILKKELIKTDYKAKGTAVIGTVEGDIHNIGKNIVKIMLQSKGFEVYDLGTDVTPEKFTEAVKKYQPDLLCIYALLTTTMPVMKKVIERMEVEDLREDLIIMIGGAPITDNFRNIIHADLYAANAADAADKAEKILKSKRK</sequence>
<dbReference type="Gene3D" id="1.10.1240.10">
    <property type="entry name" value="Methionine synthase domain"/>
    <property type="match status" value="1"/>
</dbReference>
<dbReference type="GO" id="GO:0046872">
    <property type="term" value="F:metal ion binding"/>
    <property type="evidence" value="ECO:0007669"/>
    <property type="project" value="UniProtKB-KW"/>
</dbReference>
<dbReference type="InterPro" id="IPR050554">
    <property type="entry name" value="Met_Synthase/Corrinoid"/>
</dbReference>